<dbReference type="NCBIfam" id="TIGR02892">
    <property type="entry name" value="spore_yabP"/>
    <property type="match status" value="1"/>
</dbReference>
<name>A0A1L8CYJ4_9THEO</name>
<evidence type="ECO:0000313" key="1">
    <source>
        <dbReference type="EMBL" id="GAV24006.1"/>
    </source>
</evidence>
<dbReference type="GO" id="GO:0030435">
    <property type="term" value="P:sporulation resulting in formation of a cellular spore"/>
    <property type="evidence" value="ECO:0007669"/>
    <property type="project" value="InterPro"/>
</dbReference>
<dbReference type="InterPro" id="IPR012504">
    <property type="entry name" value="Spore_YabP"/>
</dbReference>
<accession>A0A1L8CYJ4</accession>
<evidence type="ECO:0000313" key="2">
    <source>
        <dbReference type="Proteomes" id="UP000187485"/>
    </source>
</evidence>
<dbReference type="EMBL" id="BDJK01000066">
    <property type="protein sequence ID" value="GAV24006.1"/>
    <property type="molecule type" value="Genomic_DNA"/>
</dbReference>
<protein>
    <submittedName>
        <fullName evidence="1">Sporulation protein YabP</fullName>
    </submittedName>
</protein>
<keyword evidence="2" id="KW-1185">Reference proteome</keyword>
<organism evidence="1 2">
    <name type="scientific">Carboxydothermus pertinax</name>
    <dbReference type="NCBI Taxonomy" id="870242"/>
    <lineage>
        <taxon>Bacteria</taxon>
        <taxon>Bacillati</taxon>
        <taxon>Bacillota</taxon>
        <taxon>Clostridia</taxon>
        <taxon>Thermoanaerobacterales</taxon>
        <taxon>Thermoanaerobacteraceae</taxon>
        <taxon>Carboxydothermus</taxon>
    </lineage>
</organism>
<dbReference type="PIRSF" id="PIRSF011576">
    <property type="entry name" value="YabP"/>
    <property type="match status" value="1"/>
</dbReference>
<dbReference type="Gene3D" id="2.60.40.2000">
    <property type="match status" value="1"/>
</dbReference>
<dbReference type="Proteomes" id="UP000187485">
    <property type="component" value="Unassembled WGS sequence"/>
</dbReference>
<sequence length="92" mass="10554">MDETVKHKVEIRDRKTIILTGIKQVLSFNDEEILVESVQGFIVLKGEGLFITELNLESGNLTVEGFLKEFSYPEEGPKAKERGKGVWERLFR</sequence>
<dbReference type="OrthoDB" id="9795125at2"/>
<comment type="caution">
    <text evidence="1">The sequence shown here is derived from an EMBL/GenBank/DDBJ whole genome shotgun (WGS) entry which is preliminary data.</text>
</comment>
<dbReference type="InterPro" id="IPR038705">
    <property type="entry name" value="YabP_sf"/>
</dbReference>
<gene>
    <name evidence="1" type="ORF">cpu_25160</name>
</gene>
<dbReference type="STRING" id="870242.cpu_25160"/>
<proteinExistence type="predicted"/>
<dbReference type="AlphaFoldDB" id="A0A1L8CYJ4"/>
<dbReference type="Pfam" id="PF07873">
    <property type="entry name" value="YabP"/>
    <property type="match status" value="1"/>
</dbReference>
<dbReference type="RefSeq" id="WP_075860405.1">
    <property type="nucleotide sequence ID" value="NZ_BDJK01000066.1"/>
</dbReference>
<dbReference type="InterPro" id="IPR022476">
    <property type="entry name" value="Spore_YabP/YqfC"/>
</dbReference>
<reference evidence="2" key="1">
    <citation type="submission" date="2016-12" db="EMBL/GenBank/DDBJ databases">
        <title>Draft Genome Sequences od Carboxydothermus pertinax and islandicus, Hydrogenogenic Carboxydotrophic Bacteria.</title>
        <authorList>
            <person name="Fukuyama Y."/>
            <person name="Ohmae K."/>
            <person name="Yoneda Y."/>
            <person name="Yoshida T."/>
            <person name="Sako Y."/>
        </authorList>
    </citation>
    <scope>NUCLEOTIDE SEQUENCE [LARGE SCALE GENOMIC DNA]</scope>
    <source>
        <strain evidence="2">Ug1</strain>
    </source>
</reference>